<dbReference type="OrthoDB" id="3208561at2759"/>
<evidence type="ECO:0000313" key="1">
    <source>
        <dbReference type="EMBL" id="TBU27014.1"/>
    </source>
</evidence>
<sequence>MSIDIETACHAQPRELIYVAGSDDELLTHVARAYPRLFHLEIQRYRKIRTEYVQHVHIARILAGAKSLRTIHLNLDFRDDHGPYCLNGMLRGPWYFAFSTMYGPEIVDCLESCLLLEYVGLLYHNATRTVWVQFHPSRCAERLVRPNYGPGYVAYL</sequence>
<protein>
    <submittedName>
        <fullName evidence="1">Uncharacterized protein</fullName>
    </submittedName>
</protein>
<organism evidence="1">
    <name type="scientific">Dichomitus squalens</name>
    <dbReference type="NCBI Taxonomy" id="114155"/>
    <lineage>
        <taxon>Eukaryota</taxon>
        <taxon>Fungi</taxon>
        <taxon>Dikarya</taxon>
        <taxon>Basidiomycota</taxon>
        <taxon>Agaricomycotina</taxon>
        <taxon>Agaricomycetes</taxon>
        <taxon>Polyporales</taxon>
        <taxon>Polyporaceae</taxon>
        <taxon>Dichomitus</taxon>
    </lineage>
</organism>
<dbReference type="AlphaFoldDB" id="A0A4Q9MHR5"/>
<name>A0A4Q9MHR5_9APHY</name>
<gene>
    <name evidence="1" type="ORF">BD311DRAFT_666478</name>
</gene>
<proteinExistence type="predicted"/>
<reference evidence="1" key="1">
    <citation type="submission" date="2019-01" db="EMBL/GenBank/DDBJ databases">
        <title>Draft genome sequences of three monokaryotic isolates of the white-rot basidiomycete fungus Dichomitus squalens.</title>
        <authorList>
            <consortium name="DOE Joint Genome Institute"/>
            <person name="Lopez S.C."/>
            <person name="Andreopoulos B."/>
            <person name="Pangilinan J."/>
            <person name="Lipzen A."/>
            <person name="Riley R."/>
            <person name="Ahrendt S."/>
            <person name="Ng V."/>
            <person name="Barry K."/>
            <person name="Daum C."/>
            <person name="Grigoriev I.V."/>
            <person name="Hilden K.S."/>
            <person name="Makela M.R."/>
            <person name="de Vries R.P."/>
        </authorList>
    </citation>
    <scope>NUCLEOTIDE SEQUENCE [LARGE SCALE GENOMIC DNA]</scope>
    <source>
        <strain evidence="1">OM18370.1</strain>
    </source>
</reference>
<dbReference type="EMBL" id="ML143438">
    <property type="protein sequence ID" value="TBU27014.1"/>
    <property type="molecule type" value="Genomic_DNA"/>
</dbReference>
<accession>A0A4Q9MHR5</accession>
<dbReference type="Proteomes" id="UP000292957">
    <property type="component" value="Unassembled WGS sequence"/>
</dbReference>